<proteinExistence type="predicted"/>
<evidence type="ECO:0008006" key="3">
    <source>
        <dbReference type="Google" id="ProtNLM"/>
    </source>
</evidence>
<dbReference type="RefSeq" id="WP_167522651.1">
    <property type="nucleotide sequence ID" value="NZ_BSPF01000102.1"/>
</dbReference>
<name>A0A562PFY3_9HYPH</name>
<dbReference type="Proteomes" id="UP000317122">
    <property type="component" value="Unassembled WGS sequence"/>
</dbReference>
<comment type="caution">
    <text evidence="1">The sequence shown here is derived from an EMBL/GenBank/DDBJ whole genome shotgun (WGS) entry which is preliminary data.</text>
</comment>
<protein>
    <recommendedName>
        <fullName evidence="3">Ubiquinone biosynthesis methyltransferase UbiE</fullName>
    </recommendedName>
</protein>
<evidence type="ECO:0000313" key="1">
    <source>
        <dbReference type="EMBL" id="TWI43329.1"/>
    </source>
</evidence>
<gene>
    <name evidence="1" type="ORF">IQ26_00291</name>
</gene>
<reference evidence="1 2" key="1">
    <citation type="journal article" date="2015" name="Stand. Genomic Sci.">
        <title>Genomic Encyclopedia of Bacterial and Archaeal Type Strains, Phase III: the genomes of soil and plant-associated and newly described type strains.</title>
        <authorList>
            <person name="Whitman W.B."/>
            <person name="Woyke T."/>
            <person name="Klenk H.P."/>
            <person name="Zhou Y."/>
            <person name="Lilburn T.G."/>
            <person name="Beck B.J."/>
            <person name="De Vos P."/>
            <person name="Vandamme P."/>
            <person name="Eisen J.A."/>
            <person name="Garrity G."/>
            <person name="Hugenholtz P."/>
            <person name="Kyrpides N.C."/>
        </authorList>
    </citation>
    <scope>NUCLEOTIDE SEQUENCE [LARGE SCALE GENOMIC DNA]</scope>
    <source>
        <strain evidence="1 2">CGMCC 1.2546</strain>
    </source>
</reference>
<organism evidence="1 2">
    <name type="scientific">Mesorhizobium tianshanense</name>
    <dbReference type="NCBI Taxonomy" id="39844"/>
    <lineage>
        <taxon>Bacteria</taxon>
        <taxon>Pseudomonadati</taxon>
        <taxon>Pseudomonadota</taxon>
        <taxon>Alphaproteobacteria</taxon>
        <taxon>Hyphomicrobiales</taxon>
        <taxon>Phyllobacteriaceae</taxon>
        <taxon>Mesorhizobium</taxon>
    </lineage>
</organism>
<dbReference type="AlphaFoldDB" id="A0A562PFY3"/>
<keyword evidence="2" id="KW-1185">Reference proteome</keyword>
<sequence>MNIASQSVGGEAVFKPMIQIDLEVKAFLSAWLHCDQISTYSARMISHNRSDSVRHSNLFSSAFNELLEVAFRARHSSGEIACRVSRRGETDRIELTFPCMPEERQFYEEAILQIAGSEARERYLNSVSGDLAPSREVVLLELAIDYNATFRLDEAGADTITLVVDLPLEGLPN</sequence>
<accession>A0A562PFY3</accession>
<evidence type="ECO:0000313" key="2">
    <source>
        <dbReference type="Proteomes" id="UP000317122"/>
    </source>
</evidence>
<dbReference type="EMBL" id="VLKT01000001">
    <property type="protein sequence ID" value="TWI43329.1"/>
    <property type="molecule type" value="Genomic_DNA"/>
</dbReference>